<dbReference type="PANTHER" id="PTHR21301:SF10">
    <property type="entry name" value="REVERSE TRANSCRIPTASE DOMAIN-CONTAINING PROTEIN"/>
    <property type="match status" value="1"/>
</dbReference>
<evidence type="ECO:0000313" key="2">
    <source>
        <dbReference type="EMBL" id="CAF1063301.1"/>
    </source>
</evidence>
<evidence type="ECO:0000313" key="4">
    <source>
        <dbReference type="Proteomes" id="UP000663877"/>
    </source>
</evidence>
<accession>A0A814IRR3</accession>
<comment type="caution">
    <text evidence="1">The sequence shown here is derived from an EMBL/GenBank/DDBJ whole genome shotgun (WGS) entry which is preliminary data.</text>
</comment>
<proteinExistence type="predicted"/>
<dbReference type="Proteomes" id="UP000663832">
    <property type="component" value="Unassembled WGS sequence"/>
</dbReference>
<gene>
    <name evidence="1" type="ORF">BJG266_LOCUS17348</name>
    <name evidence="2" type="ORF">QVE165_LOCUS18273</name>
</gene>
<sequence>MSAESNEKVNPHFFDIRELVRRNDSIILPPEWGKWSKPTASAATYVWSFDIPIKYLERYSQEIEEDIHDHPHTRDYRPFIVAQFHETELAHLYFLPKAHKPNTPLRPIMAGLKSPAIKISRWLDSLLRTLFDRLALDITIINGVQLIKQVERWSVTNLTSATLFITMDVTDLYTMIPQEEGVTAIKRLMETSNLKQINVVTKDIILALTRFVMTNNYFYLDGFYYKQIRRGAMGSPLTLTTANTYMYFAERPISKWAHRTCSLYYRYIDDLFIMSNMHAEYGTIVTDDGETPVINDTISCIDFHVNYCVPYPVLYLF</sequence>
<evidence type="ECO:0008006" key="5">
    <source>
        <dbReference type="Google" id="ProtNLM"/>
    </source>
</evidence>
<dbReference type="Proteomes" id="UP000663877">
    <property type="component" value="Unassembled WGS sequence"/>
</dbReference>
<evidence type="ECO:0000313" key="1">
    <source>
        <dbReference type="EMBL" id="CAF1027582.1"/>
    </source>
</evidence>
<protein>
    <recommendedName>
        <fullName evidence="5">Reverse transcriptase domain-containing protein</fullName>
    </recommendedName>
</protein>
<organism evidence="1 4">
    <name type="scientific">Adineta steineri</name>
    <dbReference type="NCBI Taxonomy" id="433720"/>
    <lineage>
        <taxon>Eukaryota</taxon>
        <taxon>Metazoa</taxon>
        <taxon>Spiralia</taxon>
        <taxon>Gnathifera</taxon>
        <taxon>Rotifera</taxon>
        <taxon>Eurotatoria</taxon>
        <taxon>Bdelloidea</taxon>
        <taxon>Adinetida</taxon>
        <taxon>Adinetidae</taxon>
        <taxon>Adineta</taxon>
    </lineage>
</organism>
<dbReference type="PANTHER" id="PTHR21301">
    <property type="entry name" value="REVERSE TRANSCRIPTASE"/>
    <property type="match status" value="1"/>
</dbReference>
<name>A0A814IRR3_9BILA</name>
<keyword evidence="3" id="KW-1185">Reference proteome</keyword>
<reference evidence="1" key="1">
    <citation type="submission" date="2021-02" db="EMBL/GenBank/DDBJ databases">
        <authorList>
            <person name="Nowell W R."/>
        </authorList>
    </citation>
    <scope>NUCLEOTIDE SEQUENCE</scope>
</reference>
<evidence type="ECO:0000313" key="3">
    <source>
        <dbReference type="Proteomes" id="UP000663832"/>
    </source>
</evidence>
<dbReference type="AlphaFoldDB" id="A0A814IRR3"/>
<dbReference type="EMBL" id="CAJNOM010000108">
    <property type="protein sequence ID" value="CAF1063301.1"/>
    <property type="molecule type" value="Genomic_DNA"/>
</dbReference>
<dbReference type="EMBL" id="CAJNOI010000084">
    <property type="protein sequence ID" value="CAF1027582.1"/>
    <property type="molecule type" value="Genomic_DNA"/>
</dbReference>
<dbReference type="OrthoDB" id="6782675at2759"/>